<dbReference type="GO" id="GO:0006355">
    <property type="term" value="P:regulation of DNA-templated transcription"/>
    <property type="evidence" value="ECO:0007669"/>
    <property type="project" value="InterPro"/>
</dbReference>
<dbReference type="CDD" id="cd17535">
    <property type="entry name" value="REC_NarL-like"/>
    <property type="match status" value="1"/>
</dbReference>
<dbReference type="InterPro" id="IPR000792">
    <property type="entry name" value="Tscrpt_reg_LuxR_C"/>
</dbReference>
<dbReference type="PANTHER" id="PTHR43214">
    <property type="entry name" value="TWO-COMPONENT RESPONSE REGULATOR"/>
    <property type="match status" value="1"/>
</dbReference>
<dbReference type="InterPro" id="IPR058245">
    <property type="entry name" value="NreC/VraR/RcsB-like_REC"/>
</dbReference>
<dbReference type="PANTHER" id="PTHR43214:SF24">
    <property type="entry name" value="TRANSCRIPTIONAL REGULATORY PROTEIN NARL-RELATED"/>
    <property type="match status" value="1"/>
</dbReference>
<keyword evidence="2" id="KW-0805">Transcription regulation</keyword>
<reference evidence="8 9" key="1">
    <citation type="submission" date="2018-03" db="EMBL/GenBank/DDBJ databases">
        <title>Genomic Encyclopedia of Type Strains, Phase III (KMG-III): the genomes of soil and plant-associated and newly described type strains.</title>
        <authorList>
            <person name="Whitman W."/>
        </authorList>
    </citation>
    <scope>NUCLEOTIDE SEQUENCE [LARGE SCALE GENOMIC DNA]</scope>
    <source>
        <strain evidence="8 9">CGMCC 1.12484</strain>
    </source>
</reference>
<dbReference type="Proteomes" id="UP000237983">
    <property type="component" value="Unassembled WGS sequence"/>
</dbReference>
<dbReference type="Pfam" id="PF00196">
    <property type="entry name" value="GerE"/>
    <property type="match status" value="1"/>
</dbReference>
<dbReference type="EMBL" id="PVTL01000001">
    <property type="protein sequence ID" value="PRY70585.1"/>
    <property type="molecule type" value="Genomic_DNA"/>
</dbReference>
<keyword evidence="1 5" id="KW-0597">Phosphoprotein</keyword>
<dbReference type="SUPFAM" id="SSF46894">
    <property type="entry name" value="C-terminal effector domain of the bipartite response regulators"/>
    <property type="match status" value="1"/>
</dbReference>
<keyword evidence="9" id="KW-1185">Reference proteome</keyword>
<evidence type="ECO:0000256" key="1">
    <source>
        <dbReference type="ARBA" id="ARBA00022553"/>
    </source>
</evidence>
<keyword evidence="4" id="KW-0804">Transcription</keyword>
<dbReference type="InterPro" id="IPR001789">
    <property type="entry name" value="Sig_transdc_resp-reg_receiver"/>
</dbReference>
<keyword evidence="3" id="KW-0238">DNA-binding</keyword>
<sequence length="227" mass="24669">MTRVFLVDDHEIVRRGIADLINAEDDLEIVGEAATMRQARGRVAATLPDVAVLDVRLPDGTGIDLCRQIRSANPSVQCLMLTAYNDEDASYAAILAGAAGYVLKDIRGQRLVDSIRRVATGKSLIDRRMAERVVAQLSAPSAVTPESNLTPRESQVLELIAQGMTNKQIGEHLELAEKTVKNYVSGLLGKLGLVRRTQAAVFGARLEAEQEAARSEAARASDIDHRR</sequence>
<dbReference type="InterPro" id="IPR039420">
    <property type="entry name" value="WalR-like"/>
</dbReference>
<dbReference type="PRINTS" id="PR00038">
    <property type="entry name" value="HTHLUXR"/>
</dbReference>
<dbReference type="PROSITE" id="PS50110">
    <property type="entry name" value="RESPONSE_REGULATORY"/>
    <property type="match status" value="1"/>
</dbReference>
<dbReference type="GO" id="GO:0003677">
    <property type="term" value="F:DNA binding"/>
    <property type="evidence" value="ECO:0007669"/>
    <property type="project" value="UniProtKB-KW"/>
</dbReference>
<evidence type="ECO:0000259" key="6">
    <source>
        <dbReference type="PROSITE" id="PS50043"/>
    </source>
</evidence>
<proteinExistence type="predicted"/>
<gene>
    <name evidence="8" type="ORF">B0I08_101722</name>
</gene>
<evidence type="ECO:0000259" key="7">
    <source>
        <dbReference type="PROSITE" id="PS50110"/>
    </source>
</evidence>
<dbReference type="RefSeq" id="WP_106209804.1">
    <property type="nucleotide sequence ID" value="NZ_PVTL01000001.1"/>
</dbReference>
<dbReference type="CDD" id="cd06170">
    <property type="entry name" value="LuxR_C_like"/>
    <property type="match status" value="1"/>
</dbReference>
<evidence type="ECO:0000313" key="9">
    <source>
        <dbReference type="Proteomes" id="UP000237983"/>
    </source>
</evidence>
<feature type="domain" description="Response regulatory" evidence="7">
    <location>
        <begin position="3"/>
        <end position="119"/>
    </location>
</feature>
<evidence type="ECO:0000256" key="4">
    <source>
        <dbReference type="ARBA" id="ARBA00023163"/>
    </source>
</evidence>
<dbReference type="GO" id="GO:0000160">
    <property type="term" value="P:phosphorelay signal transduction system"/>
    <property type="evidence" value="ECO:0007669"/>
    <property type="project" value="InterPro"/>
</dbReference>
<dbReference type="AlphaFoldDB" id="A0A2T0VKD4"/>
<dbReference type="PROSITE" id="PS50043">
    <property type="entry name" value="HTH_LUXR_2"/>
    <property type="match status" value="1"/>
</dbReference>
<evidence type="ECO:0000313" key="8">
    <source>
        <dbReference type="EMBL" id="PRY70585.1"/>
    </source>
</evidence>
<dbReference type="Pfam" id="PF00072">
    <property type="entry name" value="Response_reg"/>
    <property type="match status" value="1"/>
</dbReference>
<dbReference type="SUPFAM" id="SSF52172">
    <property type="entry name" value="CheY-like"/>
    <property type="match status" value="1"/>
</dbReference>
<feature type="modified residue" description="4-aspartylphosphate" evidence="5">
    <location>
        <position position="54"/>
    </location>
</feature>
<dbReference type="InterPro" id="IPR011006">
    <property type="entry name" value="CheY-like_superfamily"/>
</dbReference>
<protein>
    <submittedName>
        <fullName evidence="8">LuxR family two component transcriptional regulator</fullName>
    </submittedName>
</protein>
<name>A0A2T0VKD4_9MICO</name>
<evidence type="ECO:0000256" key="5">
    <source>
        <dbReference type="PROSITE-ProRule" id="PRU00169"/>
    </source>
</evidence>
<dbReference type="Gene3D" id="3.40.50.2300">
    <property type="match status" value="1"/>
</dbReference>
<feature type="domain" description="HTH luxR-type" evidence="6">
    <location>
        <begin position="142"/>
        <end position="207"/>
    </location>
</feature>
<dbReference type="SMART" id="SM00421">
    <property type="entry name" value="HTH_LUXR"/>
    <property type="match status" value="1"/>
</dbReference>
<evidence type="ECO:0000256" key="3">
    <source>
        <dbReference type="ARBA" id="ARBA00023125"/>
    </source>
</evidence>
<organism evidence="8 9">
    <name type="scientific">Glaciihabitans tibetensis</name>
    <dbReference type="NCBI Taxonomy" id="1266600"/>
    <lineage>
        <taxon>Bacteria</taxon>
        <taxon>Bacillati</taxon>
        <taxon>Actinomycetota</taxon>
        <taxon>Actinomycetes</taxon>
        <taxon>Micrococcales</taxon>
        <taxon>Microbacteriaceae</taxon>
        <taxon>Glaciihabitans</taxon>
    </lineage>
</organism>
<comment type="caution">
    <text evidence="8">The sequence shown here is derived from an EMBL/GenBank/DDBJ whole genome shotgun (WGS) entry which is preliminary data.</text>
</comment>
<dbReference type="InterPro" id="IPR016032">
    <property type="entry name" value="Sig_transdc_resp-reg_C-effctor"/>
</dbReference>
<dbReference type="OrthoDB" id="9808843at2"/>
<evidence type="ECO:0000256" key="2">
    <source>
        <dbReference type="ARBA" id="ARBA00023015"/>
    </source>
</evidence>
<accession>A0A2T0VKD4</accession>
<dbReference type="SMART" id="SM00448">
    <property type="entry name" value="REC"/>
    <property type="match status" value="1"/>
</dbReference>